<name>K4QYT0_STRDJ</name>
<evidence type="ECO:0000313" key="1">
    <source>
        <dbReference type="EMBL" id="CCK25534.1"/>
    </source>
</evidence>
<dbReference type="PATRIC" id="fig|1214101.3.peg.1170"/>
<proteinExistence type="predicted"/>
<dbReference type="KEGG" id="sdv:BN159_1155"/>
<dbReference type="HOGENOM" id="CLU_2332332_0_0_11"/>
<protein>
    <submittedName>
        <fullName evidence="1">Uncharacterized protein</fullName>
    </submittedName>
</protein>
<dbReference type="Proteomes" id="UP000008043">
    <property type="component" value="Chromosome"/>
</dbReference>
<organism evidence="1 2">
    <name type="scientific">Streptomyces davaonensis (strain DSM 101723 / JCM 4913 / KCC S-0913 / 768)</name>
    <dbReference type="NCBI Taxonomy" id="1214101"/>
    <lineage>
        <taxon>Bacteria</taxon>
        <taxon>Bacillati</taxon>
        <taxon>Actinomycetota</taxon>
        <taxon>Actinomycetes</taxon>
        <taxon>Kitasatosporales</taxon>
        <taxon>Streptomycetaceae</taxon>
        <taxon>Streptomyces</taxon>
    </lineage>
</organism>
<accession>K4QYT0</accession>
<dbReference type="EMBL" id="HE971709">
    <property type="protein sequence ID" value="CCK25534.1"/>
    <property type="molecule type" value="Genomic_DNA"/>
</dbReference>
<evidence type="ECO:0000313" key="2">
    <source>
        <dbReference type="Proteomes" id="UP000008043"/>
    </source>
</evidence>
<reference evidence="1 2" key="1">
    <citation type="journal article" date="2012" name="J. Bacteriol.">
        <title>Genome sequence of the bacterium Streptomyces davawensis JCM 4913 and heterologous production of the unique antibiotic roseoflavin.</title>
        <authorList>
            <person name="Jankowitsch F."/>
            <person name="Schwarz J."/>
            <person name="Ruckert C."/>
            <person name="Gust B."/>
            <person name="Szczepanowski R."/>
            <person name="Blom J."/>
            <person name="Pelzer S."/>
            <person name="Kalinowski J."/>
            <person name="Mack M."/>
        </authorList>
    </citation>
    <scope>NUCLEOTIDE SEQUENCE [LARGE SCALE GENOMIC DNA]</scope>
    <source>
        <strain evidence="2">DSM 101723 / JCM 4913 / KCC S-0913 / 768</strain>
    </source>
</reference>
<keyword evidence="2" id="KW-1185">Reference proteome</keyword>
<dbReference type="RefSeq" id="WP_015655931.1">
    <property type="nucleotide sequence ID" value="NC_020504.1"/>
</dbReference>
<gene>
    <name evidence="1" type="ORF">BN159_1155</name>
</gene>
<dbReference type="eggNOG" id="ENOG50324GA">
    <property type="taxonomic scope" value="Bacteria"/>
</dbReference>
<dbReference type="AlphaFoldDB" id="K4QYT0"/>
<dbReference type="OrthoDB" id="4325342at2"/>
<sequence>MTTSAQNGFSIDAGGVIVTLPHRDDGKWTVKEILDLGQQQADWAEKKKCPCGGICMLVPEGTLIEVPEGGDPLQMKVVSPVEVAKRQAENRLWLDESD</sequence>